<accession>A0AAD4BC93</accession>
<dbReference type="GO" id="GO:0005829">
    <property type="term" value="C:cytosol"/>
    <property type="evidence" value="ECO:0007669"/>
    <property type="project" value="TreeGrafter"/>
</dbReference>
<dbReference type="GO" id="GO:0034198">
    <property type="term" value="P:cellular response to amino acid starvation"/>
    <property type="evidence" value="ECO:0007669"/>
    <property type="project" value="TreeGrafter"/>
</dbReference>
<dbReference type="PANTHER" id="PTHR23346">
    <property type="entry name" value="TRANSLATIONAL ACTIVATOR GCN1-RELATED"/>
    <property type="match status" value="1"/>
</dbReference>
<dbReference type="Pfam" id="PF23271">
    <property type="entry name" value="HEAT_GCN1"/>
    <property type="match status" value="1"/>
</dbReference>
<organism evidence="4 5">
    <name type="scientific">Boletus edulis BED1</name>
    <dbReference type="NCBI Taxonomy" id="1328754"/>
    <lineage>
        <taxon>Eukaryota</taxon>
        <taxon>Fungi</taxon>
        <taxon>Dikarya</taxon>
        <taxon>Basidiomycota</taxon>
        <taxon>Agaricomycotina</taxon>
        <taxon>Agaricomycetes</taxon>
        <taxon>Agaricomycetidae</taxon>
        <taxon>Boletales</taxon>
        <taxon>Boletineae</taxon>
        <taxon>Boletaceae</taxon>
        <taxon>Boletoideae</taxon>
        <taxon>Boletus</taxon>
    </lineage>
</organism>
<dbReference type="PROSITE" id="PS50077">
    <property type="entry name" value="HEAT_REPEAT"/>
    <property type="match status" value="1"/>
</dbReference>
<dbReference type="InterPro" id="IPR021133">
    <property type="entry name" value="HEAT_type_2"/>
</dbReference>
<evidence type="ECO:0000256" key="1">
    <source>
        <dbReference type="ARBA" id="ARBA00022737"/>
    </source>
</evidence>
<keyword evidence="5" id="KW-1185">Reference proteome</keyword>
<dbReference type="InterPro" id="IPR011989">
    <property type="entry name" value="ARM-like"/>
</dbReference>
<gene>
    <name evidence="4" type="ORF">L210DRAFT_3655986</name>
</gene>
<evidence type="ECO:0000313" key="5">
    <source>
        <dbReference type="Proteomes" id="UP001194468"/>
    </source>
</evidence>
<dbReference type="SUPFAM" id="SSF50969">
    <property type="entry name" value="YVTN repeat-like/Quinoprotein amine dehydrogenase"/>
    <property type="match status" value="1"/>
</dbReference>
<feature type="domain" description="Stalled ribosome sensor GCN1-like HEAT repeats region" evidence="3">
    <location>
        <begin position="65"/>
        <end position="203"/>
    </location>
</feature>
<dbReference type="InterPro" id="IPR016024">
    <property type="entry name" value="ARM-type_fold"/>
</dbReference>
<dbReference type="InterPro" id="IPR011044">
    <property type="entry name" value="Quino_amine_DH_bsu"/>
</dbReference>
<dbReference type="AlphaFoldDB" id="A0AAD4BC93"/>
<sequence>MGDEEEVAEVAVAESSCRALTEVLGAERRYRILSALYLARQDAVSLVRQSSIHIWKALVHNTPRTVCEILPKLVCQLGKLCSSDEFEQQETATRTTTELCRKFGEKILGVILPILQHTLASPDARTRQGVCLMLSDIMESTTDAQREGHESEIINMVWASLVDDDATVRTAAAREFDTLQEHIGAKAIDQTIPTLLEALRQHSTKNTITFRDTSTHAQVGLIQQPQDIHSIAVFPDDKFLVFGGKDRKISIIRVFVSFIGFNPIVSSTPP</sequence>
<evidence type="ECO:0000256" key="2">
    <source>
        <dbReference type="PROSITE-ProRule" id="PRU00103"/>
    </source>
</evidence>
<feature type="repeat" description="HEAT" evidence="2">
    <location>
        <begin position="153"/>
        <end position="191"/>
    </location>
</feature>
<dbReference type="GO" id="GO:0019887">
    <property type="term" value="F:protein kinase regulator activity"/>
    <property type="evidence" value="ECO:0007669"/>
    <property type="project" value="TreeGrafter"/>
</dbReference>
<protein>
    <submittedName>
        <fullName evidence="4">Armadillo-type protein</fullName>
    </submittedName>
</protein>
<name>A0AAD4BC93_BOLED</name>
<dbReference type="Gene3D" id="1.25.10.10">
    <property type="entry name" value="Leucine-rich Repeat Variant"/>
    <property type="match status" value="1"/>
</dbReference>
<dbReference type="Proteomes" id="UP001194468">
    <property type="component" value="Unassembled WGS sequence"/>
</dbReference>
<keyword evidence="1" id="KW-0677">Repeat</keyword>
<dbReference type="EMBL" id="WHUW01000216">
    <property type="protein sequence ID" value="KAF8417732.1"/>
    <property type="molecule type" value="Genomic_DNA"/>
</dbReference>
<dbReference type="SUPFAM" id="SSF48371">
    <property type="entry name" value="ARM repeat"/>
    <property type="match status" value="1"/>
</dbReference>
<dbReference type="InterPro" id="IPR057546">
    <property type="entry name" value="HEAT_GCN1"/>
</dbReference>
<evidence type="ECO:0000259" key="3">
    <source>
        <dbReference type="Pfam" id="PF23271"/>
    </source>
</evidence>
<proteinExistence type="predicted"/>
<dbReference type="PANTHER" id="PTHR23346:SF7">
    <property type="entry name" value="STALLED RIBOSOME SENSOR GCN1"/>
    <property type="match status" value="1"/>
</dbReference>
<dbReference type="GO" id="GO:0006417">
    <property type="term" value="P:regulation of translation"/>
    <property type="evidence" value="ECO:0007669"/>
    <property type="project" value="TreeGrafter"/>
</dbReference>
<reference evidence="4" key="1">
    <citation type="submission" date="2019-10" db="EMBL/GenBank/DDBJ databases">
        <authorList>
            <consortium name="DOE Joint Genome Institute"/>
            <person name="Kuo A."/>
            <person name="Miyauchi S."/>
            <person name="Kiss E."/>
            <person name="Drula E."/>
            <person name="Kohler A."/>
            <person name="Sanchez-Garcia M."/>
            <person name="Andreopoulos B."/>
            <person name="Barry K.W."/>
            <person name="Bonito G."/>
            <person name="Buee M."/>
            <person name="Carver A."/>
            <person name="Chen C."/>
            <person name="Cichocki N."/>
            <person name="Clum A."/>
            <person name="Culley D."/>
            <person name="Crous P.W."/>
            <person name="Fauchery L."/>
            <person name="Girlanda M."/>
            <person name="Hayes R."/>
            <person name="Keri Z."/>
            <person name="LaButti K."/>
            <person name="Lipzen A."/>
            <person name="Lombard V."/>
            <person name="Magnuson J."/>
            <person name="Maillard F."/>
            <person name="Morin E."/>
            <person name="Murat C."/>
            <person name="Nolan M."/>
            <person name="Ohm R."/>
            <person name="Pangilinan J."/>
            <person name="Pereira M."/>
            <person name="Perotto S."/>
            <person name="Peter M."/>
            <person name="Riley R."/>
            <person name="Sitrit Y."/>
            <person name="Stielow B."/>
            <person name="Szollosi G."/>
            <person name="Zifcakova L."/>
            <person name="Stursova M."/>
            <person name="Spatafora J.W."/>
            <person name="Tedersoo L."/>
            <person name="Vaario L.-M."/>
            <person name="Yamada A."/>
            <person name="Yan M."/>
            <person name="Wang P."/>
            <person name="Xu J."/>
            <person name="Bruns T."/>
            <person name="Baldrian P."/>
            <person name="Vilgalys R."/>
            <person name="Henrissat B."/>
            <person name="Grigoriev I.V."/>
            <person name="Hibbett D."/>
            <person name="Nagy L.G."/>
            <person name="Martin F.M."/>
        </authorList>
    </citation>
    <scope>NUCLEOTIDE SEQUENCE</scope>
    <source>
        <strain evidence="4">BED1</strain>
    </source>
</reference>
<reference evidence="4" key="2">
    <citation type="journal article" date="2020" name="Nat. Commun.">
        <title>Large-scale genome sequencing of mycorrhizal fungi provides insights into the early evolution of symbiotic traits.</title>
        <authorList>
            <person name="Miyauchi S."/>
            <person name="Kiss E."/>
            <person name="Kuo A."/>
            <person name="Drula E."/>
            <person name="Kohler A."/>
            <person name="Sanchez-Garcia M."/>
            <person name="Morin E."/>
            <person name="Andreopoulos B."/>
            <person name="Barry K.W."/>
            <person name="Bonito G."/>
            <person name="Buee M."/>
            <person name="Carver A."/>
            <person name="Chen C."/>
            <person name="Cichocki N."/>
            <person name="Clum A."/>
            <person name="Culley D."/>
            <person name="Crous P.W."/>
            <person name="Fauchery L."/>
            <person name="Girlanda M."/>
            <person name="Hayes R.D."/>
            <person name="Keri Z."/>
            <person name="LaButti K."/>
            <person name="Lipzen A."/>
            <person name="Lombard V."/>
            <person name="Magnuson J."/>
            <person name="Maillard F."/>
            <person name="Murat C."/>
            <person name="Nolan M."/>
            <person name="Ohm R.A."/>
            <person name="Pangilinan J."/>
            <person name="Pereira M.F."/>
            <person name="Perotto S."/>
            <person name="Peter M."/>
            <person name="Pfister S."/>
            <person name="Riley R."/>
            <person name="Sitrit Y."/>
            <person name="Stielow J.B."/>
            <person name="Szollosi G."/>
            <person name="Zifcakova L."/>
            <person name="Stursova M."/>
            <person name="Spatafora J.W."/>
            <person name="Tedersoo L."/>
            <person name="Vaario L.M."/>
            <person name="Yamada A."/>
            <person name="Yan M."/>
            <person name="Wang P."/>
            <person name="Xu J."/>
            <person name="Bruns T."/>
            <person name="Baldrian P."/>
            <person name="Vilgalys R."/>
            <person name="Dunand C."/>
            <person name="Henrissat B."/>
            <person name="Grigoriev I.V."/>
            <person name="Hibbett D."/>
            <person name="Nagy L.G."/>
            <person name="Martin F.M."/>
        </authorList>
    </citation>
    <scope>NUCLEOTIDE SEQUENCE</scope>
    <source>
        <strain evidence="4">BED1</strain>
    </source>
</reference>
<evidence type="ECO:0000313" key="4">
    <source>
        <dbReference type="EMBL" id="KAF8417732.1"/>
    </source>
</evidence>
<comment type="caution">
    <text evidence="4">The sequence shown here is derived from an EMBL/GenBank/DDBJ whole genome shotgun (WGS) entry which is preliminary data.</text>
</comment>